<dbReference type="InterPro" id="IPR033443">
    <property type="entry name" value="PROP1-like_PPR_dom"/>
</dbReference>
<dbReference type="Gene3D" id="1.25.40.10">
    <property type="entry name" value="Tetratricopeptide repeat domain"/>
    <property type="match status" value="4"/>
</dbReference>
<reference evidence="5" key="1">
    <citation type="submission" date="2015-06" db="EMBL/GenBank/DDBJ databases">
        <title>Expansion of signal transduction pathways in fungi by whole-genome duplication.</title>
        <authorList>
            <consortium name="DOE Joint Genome Institute"/>
            <person name="Corrochano L.M."/>
            <person name="Kuo A."/>
            <person name="Marcet-Houben M."/>
            <person name="Polaino S."/>
            <person name="Salamov A."/>
            <person name="Villalobos J.M."/>
            <person name="Alvarez M.I."/>
            <person name="Avalos J."/>
            <person name="Benito E.P."/>
            <person name="Benoit I."/>
            <person name="Burger G."/>
            <person name="Camino L.P."/>
            <person name="Canovas D."/>
            <person name="Cerda-Olmedo E."/>
            <person name="Cheng J.-F."/>
            <person name="Dominguez A."/>
            <person name="Elias M."/>
            <person name="Eslava A.P."/>
            <person name="Glaser F."/>
            <person name="Grimwood J."/>
            <person name="Gutierrez G."/>
            <person name="Heitman J."/>
            <person name="Henrissat B."/>
            <person name="Iturriaga E.A."/>
            <person name="Lang B.F."/>
            <person name="Lavin J.L."/>
            <person name="Lee S."/>
            <person name="Li W."/>
            <person name="Lindquist E."/>
            <person name="Lopez-Garcia S."/>
            <person name="Luque E.M."/>
            <person name="Marcos A.T."/>
            <person name="Martin J."/>
            <person name="McCluskey K."/>
            <person name="Medina H.R."/>
            <person name="Miralles-Duran A."/>
            <person name="Miyazaki A."/>
            <person name="Munoz-Torres E."/>
            <person name="Oguiza J.A."/>
            <person name="Ohm R."/>
            <person name="Olmedo M."/>
            <person name="Orejas M."/>
            <person name="Ortiz-Castellanos L."/>
            <person name="Pisabarro A.G."/>
            <person name="Rodriguez-Romero J."/>
            <person name="Ruiz-Herrera J."/>
            <person name="Ruiz-Vazquez R."/>
            <person name="Sanz C."/>
            <person name="Schackwitz W."/>
            <person name="Schmutz J."/>
            <person name="Shahriari M."/>
            <person name="Shelest E."/>
            <person name="Silva-Franco F."/>
            <person name="Soanes D."/>
            <person name="Syed K."/>
            <person name="Tagua V.G."/>
            <person name="Talbot N.J."/>
            <person name="Thon M."/>
            <person name="De vries R.P."/>
            <person name="Wiebenga A."/>
            <person name="Yadav J.S."/>
            <person name="Braun E.L."/>
            <person name="Baker S."/>
            <person name="Garre V."/>
            <person name="Horwitz B."/>
            <person name="Torres-Martinez S."/>
            <person name="Idnurm A."/>
            <person name="Herrera-Estrella A."/>
            <person name="Gabaldon T."/>
            <person name="Grigoriev I.V."/>
        </authorList>
    </citation>
    <scope>NUCLEOTIDE SEQUENCE [LARGE SCALE GENOMIC DNA]</scope>
    <source>
        <strain evidence="5">NRRL 1555(-)</strain>
    </source>
</reference>
<dbReference type="OrthoDB" id="185373at2759"/>
<dbReference type="InterPro" id="IPR002885">
    <property type="entry name" value="PPR_rpt"/>
</dbReference>
<proteinExistence type="predicted"/>
<dbReference type="Pfam" id="PF13041">
    <property type="entry name" value="PPR_2"/>
    <property type="match status" value="3"/>
</dbReference>
<feature type="domain" description="PROP1-like PPR" evidence="3">
    <location>
        <begin position="578"/>
        <end position="701"/>
    </location>
</feature>
<feature type="repeat" description="PPR" evidence="2">
    <location>
        <begin position="262"/>
        <end position="296"/>
    </location>
</feature>
<dbReference type="InterPro" id="IPR051240">
    <property type="entry name" value="Mito_RNA-Proc/Resp"/>
</dbReference>
<feature type="repeat" description="PPR" evidence="2">
    <location>
        <begin position="449"/>
        <end position="483"/>
    </location>
</feature>
<gene>
    <name evidence="4" type="ORF">PHYBLDRAFT_78951</name>
</gene>
<dbReference type="Pfam" id="PF17177">
    <property type="entry name" value="PPR_long"/>
    <property type="match status" value="1"/>
</dbReference>
<dbReference type="GeneID" id="29004308"/>
<protein>
    <recommendedName>
        <fullName evidence="3">PROP1-like PPR domain-containing protein</fullName>
    </recommendedName>
</protein>
<name>A0A162UH09_PHYB8</name>
<sequence>MVHLCQHLSPGVKQRNQRAILQWKVILDIPCRDLPILSPRRPFATHPRKGICDDIISQVENSMDEKTSAFKFSNEKKELRKRIPMHVASALDKYIRTPAVLSIHKLLEDKQYQEAWESFNSLGLLSEKNTLPHATSSLLLTSLRNDVLQHTGNNKDKLTTLYLRRLEHLLATVRKSQDFWTRPELDIILDLFGKLDSVERAETIFRNMSTYCVEPPTAETYNRLMAGYLRKYKNLDELSRKRYFSKINSLLHTMERSGPPPDTASYNLAIAAKVKSNHLAEAESIYARMVNSGRTPDRMTYNVFLNGYLKHCRTDKDLQIADQWMERMVEARIVPNLRTFNSVLVGIAEQVSYHARILSYEEMKSSVESIKSLYHIMIQLGHKPDTTTANALIKCYTAAEDDAEMTKMITILGVQPSTGCGCGKTSGGCGQAAPKIVPDEPEPLKISPDEYTFNSLIHYRLKRNQLDEAFRMYDVMLTRGFSPSTVTYGSFINYYMGKGDISEAIKYYDVMKRKGISSNTHIYNILLKGYFKNPNHAEALFQRLRTMLIDNVQGDIVTYNTQLANLKLAKDPSNHSEVDVSRLTEIFDQMITKEHKPNERTYNTALGILGKLPQHSDNKARQTISSLLESLDTSGLQPDIIRHANIIRDAASRCDMQEAESAFRRMLNCGIRPNIYIFAHLVWGYSKIGELDKAQNVLHYMSKPPFNVRPTAFIFAPLIEGYVAATEYDKAHNTFREMIDQGIQADCVTYTILANMLLKSSSFEKETSAISLLGDLRKSLKPDVNGKVPELDQAALTVLIEAHGMSGARHIVSLNNYKEDSSSQKQVALQCEAHAQAAQEAYDLIIKSGEKPDAYAVNALITAFVRLQKLESAWDFWTQLSKEKDFLDISTYHYNALLTGFAEDKSWHPVAKHLFEDMMSQPIFEDSVRSPSLNKSTTQITPDVATFDLMILSSAMAYDDESIRRLWRLECRPKPNRTNQITTEEDDPNGNTPLLIRSYYYALVALLNDRDLAGARETYREFRCLTSLPDSATLWVNNINDMALANRLT</sequence>
<dbReference type="Proteomes" id="UP000077315">
    <property type="component" value="Unassembled WGS sequence"/>
</dbReference>
<dbReference type="STRING" id="763407.A0A162UH09"/>
<feature type="repeat" description="PPR" evidence="2">
    <location>
        <begin position="711"/>
        <end position="745"/>
    </location>
</feature>
<evidence type="ECO:0000313" key="5">
    <source>
        <dbReference type="Proteomes" id="UP000077315"/>
    </source>
</evidence>
<dbReference type="PANTHER" id="PTHR47933">
    <property type="entry name" value="PENTATRICOPEPTIDE REPEAT-CONTAINING PROTEIN 1, MITOCHONDRIAL"/>
    <property type="match status" value="1"/>
</dbReference>
<dbReference type="EMBL" id="KV440978">
    <property type="protein sequence ID" value="OAD75143.1"/>
    <property type="molecule type" value="Genomic_DNA"/>
</dbReference>
<dbReference type="AlphaFoldDB" id="A0A162UH09"/>
<organism evidence="4 5">
    <name type="scientific">Phycomyces blakesleeanus (strain ATCC 8743b / DSM 1359 / FGSC 10004 / NBRC 33097 / NRRL 1555)</name>
    <dbReference type="NCBI Taxonomy" id="763407"/>
    <lineage>
        <taxon>Eukaryota</taxon>
        <taxon>Fungi</taxon>
        <taxon>Fungi incertae sedis</taxon>
        <taxon>Mucoromycota</taxon>
        <taxon>Mucoromycotina</taxon>
        <taxon>Mucoromycetes</taxon>
        <taxon>Mucorales</taxon>
        <taxon>Phycomycetaceae</taxon>
        <taxon>Phycomyces</taxon>
    </lineage>
</organism>
<dbReference type="PROSITE" id="PS51375">
    <property type="entry name" value="PPR"/>
    <property type="match status" value="4"/>
</dbReference>
<accession>A0A162UH09</accession>
<dbReference type="RefSeq" id="XP_018293183.1">
    <property type="nucleotide sequence ID" value="XM_018443403.1"/>
</dbReference>
<dbReference type="InterPro" id="IPR011990">
    <property type="entry name" value="TPR-like_helical_dom_sf"/>
</dbReference>
<keyword evidence="5" id="KW-1185">Reference proteome</keyword>
<evidence type="ECO:0000256" key="1">
    <source>
        <dbReference type="ARBA" id="ARBA00022737"/>
    </source>
</evidence>
<dbReference type="Pfam" id="PF01535">
    <property type="entry name" value="PPR"/>
    <property type="match status" value="1"/>
</dbReference>
<dbReference type="InParanoid" id="A0A162UH09"/>
<dbReference type="PANTHER" id="PTHR47933:SF11">
    <property type="entry name" value="PENTATRICOPEPTIDE REPEAT-CONTAINING PROTEIN 2"/>
    <property type="match status" value="1"/>
</dbReference>
<feature type="repeat" description="PPR" evidence="2">
    <location>
        <begin position="484"/>
        <end position="518"/>
    </location>
</feature>
<keyword evidence="1" id="KW-0677">Repeat</keyword>
<evidence type="ECO:0000259" key="3">
    <source>
        <dbReference type="Pfam" id="PF17177"/>
    </source>
</evidence>
<evidence type="ECO:0000313" key="4">
    <source>
        <dbReference type="EMBL" id="OAD75143.1"/>
    </source>
</evidence>
<dbReference type="GO" id="GO:0003729">
    <property type="term" value="F:mRNA binding"/>
    <property type="evidence" value="ECO:0007669"/>
    <property type="project" value="TreeGrafter"/>
</dbReference>
<dbReference type="SUPFAM" id="SSF81901">
    <property type="entry name" value="HCP-like"/>
    <property type="match status" value="1"/>
</dbReference>
<dbReference type="NCBIfam" id="TIGR00756">
    <property type="entry name" value="PPR"/>
    <property type="match status" value="3"/>
</dbReference>
<dbReference type="VEuPathDB" id="FungiDB:PHYBLDRAFT_78951"/>
<evidence type="ECO:0000256" key="2">
    <source>
        <dbReference type="PROSITE-ProRule" id="PRU00708"/>
    </source>
</evidence>